<feature type="domain" description="Alanine dehydrogenase/pyridine nucleotide transhydrogenase N-terminal" evidence="10">
    <location>
        <begin position="4"/>
        <end position="137"/>
    </location>
</feature>
<evidence type="ECO:0000313" key="11">
    <source>
        <dbReference type="EMBL" id="ADI13236.1"/>
    </source>
</evidence>
<dbReference type="RefSeq" id="WP_013176616.1">
    <property type="nucleotide sequence ID" value="NC_014221.1"/>
</dbReference>
<evidence type="ECO:0000256" key="7">
    <source>
        <dbReference type="ARBA" id="ARBA00023027"/>
    </source>
</evidence>
<dbReference type="Pfam" id="PF05222">
    <property type="entry name" value="AlaDh_PNT_N"/>
    <property type="match status" value="1"/>
</dbReference>
<evidence type="ECO:0000259" key="10">
    <source>
        <dbReference type="SMART" id="SM01003"/>
    </source>
</evidence>
<dbReference type="Proteomes" id="UP000000379">
    <property type="component" value="Chromosome"/>
</dbReference>
<keyword evidence="5" id="KW-0521">NADP</keyword>
<dbReference type="InterPro" id="IPR008143">
    <property type="entry name" value="Ala_DH/PNT_CS2"/>
</dbReference>
<evidence type="ECO:0000256" key="4">
    <source>
        <dbReference type="ARBA" id="ARBA00022741"/>
    </source>
</evidence>
<dbReference type="SMART" id="SM01003">
    <property type="entry name" value="AlaDh_PNT_N"/>
    <property type="match status" value="1"/>
</dbReference>
<keyword evidence="12" id="KW-1185">Reference proteome</keyword>
<comment type="catalytic activity">
    <reaction evidence="8">
        <text>NAD(+) + NADPH + H(+)(in) = NADH + NADP(+) + H(+)(out)</text>
        <dbReference type="Rhea" id="RHEA:47992"/>
        <dbReference type="ChEBI" id="CHEBI:15378"/>
        <dbReference type="ChEBI" id="CHEBI:57540"/>
        <dbReference type="ChEBI" id="CHEBI:57783"/>
        <dbReference type="ChEBI" id="CHEBI:57945"/>
        <dbReference type="ChEBI" id="CHEBI:58349"/>
        <dbReference type="EC" id="7.1.1.1"/>
    </reaction>
</comment>
<evidence type="ECO:0000313" key="12">
    <source>
        <dbReference type="Proteomes" id="UP000000379"/>
    </source>
</evidence>
<dbReference type="eggNOG" id="COG3288">
    <property type="taxonomic scope" value="Bacteria"/>
</dbReference>
<dbReference type="Pfam" id="PF01262">
    <property type="entry name" value="AlaDh_PNT_C"/>
    <property type="match status" value="1"/>
</dbReference>
<dbReference type="GO" id="GO:0008750">
    <property type="term" value="F:proton-translocating NAD(P)+ transhydrogenase activity"/>
    <property type="evidence" value="ECO:0007669"/>
    <property type="project" value="UniProtKB-EC"/>
</dbReference>
<dbReference type="EC" id="7.1.1.1" evidence="3"/>
<proteinExistence type="inferred from homology"/>
<dbReference type="EMBL" id="CP002049">
    <property type="protein sequence ID" value="ADI13236.1"/>
    <property type="molecule type" value="Genomic_DNA"/>
</dbReference>
<dbReference type="CDD" id="cd05304">
    <property type="entry name" value="Rubrum_tdh"/>
    <property type="match status" value="1"/>
</dbReference>
<gene>
    <name evidence="11" type="ordered locus">Trad_0094</name>
</gene>
<dbReference type="GO" id="GO:0050661">
    <property type="term" value="F:NADP binding"/>
    <property type="evidence" value="ECO:0007669"/>
    <property type="project" value="TreeGrafter"/>
</dbReference>
<dbReference type="HOGENOM" id="CLU_003376_2_1_0"/>
<feature type="domain" description="Alanine dehydrogenase/pyridine nucleotide transhydrogenase NAD(H)-binding" evidence="9">
    <location>
        <begin position="146"/>
        <end position="310"/>
    </location>
</feature>
<evidence type="ECO:0000256" key="6">
    <source>
        <dbReference type="ARBA" id="ARBA00022967"/>
    </source>
</evidence>
<dbReference type="PANTHER" id="PTHR10160:SF19">
    <property type="entry name" value="PROTON-TRANSLOCATING NAD(P)(+) TRANSHYDROGENASE"/>
    <property type="match status" value="1"/>
</dbReference>
<dbReference type="KEGG" id="tra:Trad_0094"/>
<dbReference type="STRING" id="649638.Trad_0094"/>
<organism evidence="11 12">
    <name type="scientific">Truepera radiovictrix (strain DSM 17093 / CIP 108686 / LMG 22925 / RQ-24)</name>
    <dbReference type="NCBI Taxonomy" id="649638"/>
    <lineage>
        <taxon>Bacteria</taxon>
        <taxon>Thermotogati</taxon>
        <taxon>Deinococcota</taxon>
        <taxon>Deinococci</taxon>
        <taxon>Trueperales</taxon>
        <taxon>Trueperaceae</taxon>
        <taxon>Truepera</taxon>
    </lineage>
</organism>
<evidence type="ECO:0000256" key="2">
    <source>
        <dbReference type="ARBA" id="ARBA00005689"/>
    </source>
</evidence>
<dbReference type="SUPFAM" id="SSF52283">
    <property type="entry name" value="Formate/glycerate dehydrogenase catalytic domain-like"/>
    <property type="match status" value="1"/>
</dbReference>
<accession>D7CXB2</accession>
<dbReference type="Gene3D" id="3.40.50.720">
    <property type="entry name" value="NAD(P)-binding Rossmann-like Domain"/>
    <property type="match status" value="2"/>
</dbReference>
<keyword evidence="7" id="KW-0520">NAD</keyword>
<evidence type="ECO:0000256" key="1">
    <source>
        <dbReference type="ARBA" id="ARBA00003943"/>
    </source>
</evidence>
<evidence type="ECO:0000259" key="9">
    <source>
        <dbReference type="SMART" id="SM01002"/>
    </source>
</evidence>
<dbReference type="InterPro" id="IPR036291">
    <property type="entry name" value="NAD(P)-bd_dom_sf"/>
</dbReference>
<dbReference type="PROSITE" id="PS00837">
    <property type="entry name" value="ALADH_PNT_2"/>
    <property type="match status" value="1"/>
</dbReference>
<dbReference type="GO" id="GO:0006740">
    <property type="term" value="P:NADPH regeneration"/>
    <property type="evidence" value="ECO:0007669"/>
    <property type="project" value="TreeGrafter"/>
</dbReference>
<name>D7CXB2_TRURR</name>
<comment type="function">
    <text evidence="1">The transhydrogenation between NADH and NADP is coupled to respiration and ATP hydrolysis and functions as a proton pump across the membrane.</text>
</comment>
<keyword evidence="4" id="KW-0547">Nucleotide-binding</keyword>
<dbReference type="SMART" id="SM01002">
    <property type="entry name" value="AlaDh_PNT_C"/>
    <property type="match status" value="1"/>
</dbReference>
<evidence type="ECO:0000256" key="8">
    <source>
        <dbReference type="ARBA" id="ARBA00048202"/>
    </source>
</evidence>
<comment type="similarity">
    <text evidence="2">Belongs to the AlaDH/PNT family.</text>
</comment>
<evidence type="ECO:0000256" key="5">
    <source>
        <dbReference type="ARBA" id="ARBA00022857"/>
    </source>
</evidence>
<dbReference type="GO" id="GO:0005886">
    <property type="term" value="C:plasma membrane"/>
    <property type="evidence" value="ECO:0007669"/>
    <property type="project" value="TreeGrafter"/>
</dbReference>
<dbReference type="GO" id="GO:0016491">
    <property type="term" value="F:oxidoreductase activity"/>
    <property type="evidence" value="ECO:0007669"/>
    <property type="project" value="InterPro"/>
</dbReference>
<reference evidence="12" key="1">
    <citation type="submission" date="2010-05" db="EMBL/GenBank/DDBJ databases">
        <title>The complete genome of Truepera radiovictris DSM 17093.</title>
        <authorList>
            <consortium name="US DOE Joint Genome Institute (JGI-PGF)"/>
            <person name="Lucas S."/>
            <person name="Copeland A."/>
            <person name="Lapidus A."/>
            <person name="Glavina del Rio T."/>
            <person name="Dalin E."/>
            <person name="Tice H."/>
            <person name="Bruce D."/>
            <person name="Goodwin L."/>
            <person name="Pitluck S."/>
            <person name="Kyrpides N."/>
            <person name="Mavromatis K."/>
            <person name="Ovchinnikova G."/>
            <person name="Munk A.C."/>
            <person name="Detter J.C."/>
            <person name="Han C."/>
            <person name="Tapia R."/>
            <person name="Land M."/>
            <person name="Hauser L."/>
            <person name="Markowitz V."/>
            <person name="Cheng J.-F."/>
            <person name="Hugenholtz P."/>
            <person name="Woyke T."/>
            <person name="Wu D."/>
            <person name="Tindall B."/>
            <person name="Pomrenke H.G."/>
            <person name="Brambilla E."/>
            <person name="Klenk H.-P."/>
            <person name="Eisen J.A."/>
        </authorList>
    </citation>
    <scope>NUCLEOTIDE SEQUENCE [LARGE SCALE GENOMIC DNA]</scope>
    <source>
        <strain evidence="12">DSM 17093 / CIP 108686 / LMG 22925 / RQ-24</strain>
    </source>
</reference>
<dbReference type="SUPFAM" id="SSF51735">
    <property type="entry name" value="NAD(P)-binding Rossmann-fold domains"/>
    <property type="match status" value="1"/>
</dbReference>
<reference evidence="11 12" key="2">
    <citation type="journal article" date="2011" name="Stand. Genomic Sci.">
        <title>Complete genome sequence of Truepera radiovictrix type strain (RQ-24).</title>
        <authorList>
            <person name="Ivanova N."/>
            <person name="Rohde C."/>
            <person name="Munk C."/>
            <person name="Nolan M."/>
            <person name="Lucas S."/>
            <person name="Del Rio T.G."/>
            <person name="Tice H."/>
            <person name="Deshpande S."/>
            <person name="Cheng J.F."/>
            <person name="Tapia R."/>
            <person name="Han C."/>
            <person name="Goodwin L."/>
            <person name="Pitluck S."/>
            <person name="Liolios K."/>
            <person name="Mavromatis K."/>
            <person name="Mikhailova N."/>
            <person name="Pati A."/>
            <person name="Chen A."/>
            <person name="Palaniappan K."/>
            <person name="Land M."/>
            <person name="Hauser L."/>
            <person name="Chang Y.J."/>
            <person name="Jeffries C.D."/>
            <person name="Brambilla E."/>
            <person name="Rohde M."/>
            <person name="Goker M."/>
            <person name="Tindall B.J."/>
            <person name="Woyke T."/>
            <person name="Bristow J."/>
            <person name="Eisen J.A."/>
            <person name="Markowitz V."/>
            <person name="Hugenholtz P."/>
            <person name="Kyrpides N.C."/>
            <person name="Klenk H.P."/>
            <person name="Lapidus A."/>
        </authorList>
    </citation>
    <scope>NUCLEOTIDE SEQUENCE [LARGE SCALE GENOMIC DNA]</scope>
    <source>
        <strain evidence="12">DSM 17093 / CIP 108686 / LMG 22925 / RQ-24</strain>
    </source>
</reference>
<dbReference type="PANTHER" id="PTHR10160">
    <property type="entry name" value="NAD(P) TRANSHYDROGENASE"/>
    <property type="match status" value="1"/>
</dbReference>
<dbReference type="AlphaFoldDB" id="D7CXB2"/>
<dbReference type="OrthoDB" id="9804592at2"/>
<dbReference type="InterPro" id="IPR007886">
    <property type="entry name" value="AlaDH/PNT_N"/>
</dbReference>
<protein>
    <recommendedName>
        <fullName evidence="3">proton-translocating NAD(P)(+) transhydrogenase</fullName>
        <ecNumber evidence="3">7.1.1.1</ecNumber>
    </recommendedName>
</protein>
<sequence length="399" mass="41720">MRIAFPKEAPPETRVTLTPTVAAKFATLGAAVRLEAGLGAPLGFSDDAYREAGAEVVPKEGLLEGAEAVVRLNPLREDEARALPAGAVVVGLLDPFRNLGAVRALAERGVSALCMELIPRTTYAQKMDALSSQASLAGYAAVVLAAERLDKVLPMMSTPAGTIAPARVFVVGAGVAGLQAIATAKRLGARVEAFDTRPVVEEQVRSLGAKFVKIDVGETGQTAQGYATALTTEQLERQRQGMAKVCAASDIVITTAQVFGKRAPLLLTEEMVAGMRPGSVIVDLAAATGGNVAGTVAGEEVVKRGVRLVGLTNLPGAVARDASQMYAANVYNLIEHLWDRAQGRVVLRLEDEVTSACLLTHEGAVRHAGVRELLESLGAPTQAEAAKATVTEEHHEPTP</sequence>
<dbReference type="InterPro" id="IPR007698">
    <property type="entry name" value="AlaDH/PNT_NAD(H)-bd"/>
</dbReference>
<keyword evidence="6" id="KW-1278">Translocase</keyword>
<evidence type="ECO:0000256" key="3">
    <source>
        <dbReference type="ARBA" id="ARBA00012943"/>
    </source>
</evidence>